<organism evidence="3">
    <name type="scientific">freshwater metagenome</name>
    <dbReference type="NCBI Taxonomy" id="449393"/>
    <lineage>
        <taxon>unclassified sequences</taxon>
        <taxon>metagenomes</taxon>
        <taxon>ecological metagenomes</taxon>
    </lineage>
</organism>
<accession>A0A6J6FPB0</accession>
<feature type="domain" description="VOC" evidence="2">
    <location>
        <begin position="9"/>
        <end position="127"/>
    </location>
</feature>
<dbReference type="PROSITE" id="PS51819">
    <property type="entry name" value="VOC"/>
    <property type="match status" value="1"/>
</dbReference>
<dbReference type="Pfam" id="PF00903">
    <property type="entry name" value="Glyoxalase"/>
    <property type="match status" value="1"/>
</dbReference>
<dbReference type="InterPro" id="IPR052164">
    <property type="entry name" value="Anthracycline_SecMetBiosynth"/>
</dbReference>
<evidence type="ECO:0000256" key="1">
    <source>
        <dbReference type="SAM" id="MobiDB-lite"/>
    </source>
</evidence>
<dbReference type="PANTHER" id="PTHR33993">
    <property type="entry name" value="GLYOXALASE-RELATED"/>
    <property type="match status" value="1"/>
</dbReference>
<name>A0A6J6FPB0_9ZZZZ</name>
<dbReference type="InterPro" id="IPR037523">
    <property type="entry name" value="VOC_core"/>
</dbReference>
<dbReference type="CDD" id="cd07247">
    <property type="entry name" value="SgaA_N_like"/>
    <property type="match status" value="1"/>
</dbReference>
<dbReference type="InterPro" id="IPR029068">
    <property type="entry name" value="Glyas_Bleomycin-R_OHBP_Dase"/>
</dbReference>
<dbReference type="InterPro" id="IPR004360">
    <property type="entry name" value="Glyas_Fos-R_dOase_dom"/>
</dbReference>
<feature type="compositionally biased region" description="Low complexity" evidence="1">
    <location>
        <begin position="57"/>
        <end position="67"/>
    </location>
</feature>
<proteinExistence type="predicted"/>
<dbReference type="Gene3D" id="3.10.180.10">
    <property type="entry name" value="2,3-Dihydroxybiphenyl 1,2-Dioxygenase, domain 1"/>
    <property type="match status" value="1"/>
</dbReference>
<sequence length="129" mass="13882">MVYSRFMSFVTWFEIPAVDLDRAIAFYEHVLEVALERTEIDGHPMALFPDPSDDDAGASGSIATGDSYVPSLDGTRVYFRVPDVAATLQRAIDRGGRELYPVTDIGPAGLVAEFADSEGNRIALGGPSA</sequence>
<dbReference type="SUPFAM" id="SSF54593">
    <property type="entry name" value="Glyoxalase/Bleomycin resistance protein/Dihydroxybiphenyl dioxygenase"/>
    <property type="match status" value="1"/>
</dbReference>
<dbReference type="AlphaFoldDB" id="A0A6J6FPB0"/>
<evidence type="ECO:0000313" key="3">
    <source>
        <dbReference type="EMBL" id="CAB4590597.1"/>
    </source>
</evidence>
<dbReference type="EMBL" id="CAEZSR010000228">
    <property type="protein sequence ID" value="CAB4590597.1"/>
    <property type="molecule type" value="Genomic_DNA"/>
</dbReference>
<dbReference type="PANTHER" id="PTHR33993:SF2">
    <property type="entry name" value="VOC DOMAIN-CONTAINING PROTEIN"/>
    <property type="match status" value="1"/>
</dbReference>
<gene>
    <name evidence="3" type="ORF">UFOPK1493_03721</name>
</gene>
<reference evidence="3" key="1">
    <citation type="submission" date="2020-05" db="EMBL/GenBank/DDBJ databases">
        <authorList>
            <person name="Chiriac C."/>
            <person name="Salcher M."/>
            <person name="Ghai R."/>
            <person name="Kavagutti S V."/>
        </authorList>
    </citation>
    <scope>NUCLEOTIDE SEQUENCE</scope>
</reference>
<feature type="region of interest" description="Disordered" evidence="1">
    <location>
        <begin position="45"/>
        <end position="67"/>
    </location>
</feature>
<evidence type="ECO:0000259" key="2">
    <source>
        <dbReference type="PROSITE" id="PS51819"/>
    </source>
</evidence>
<protein>
    <submittedName>
        <fullName evidence="3">Unannotated protein</fullName>
    </submittedName>
</protein>